<reference evidence="8 9" key="1">
    <citation type="journal article" date="2024" name="IMA Fungus">
        <title>IMA Genome - F19 : A genome assembly and annotation guide to empower mycologists, including annotated draft genome sequences of Ceratocystis pirilliformis, Diaporthe australafricana, Fusarium ophioides, Paecilomyces lecythidis, and Sporothrix stenoceras.</title>
        <authorList>
            <person name="Aylward J."/>
            <person name="Wilson A.M."/>
            <person name="Visagie C.M."/>
            <person name="Spraker J."/>
            <person name="Barnes I."/>
            <person name="Buitendag C."/>
            <person name="Ceriani C."/>
            <person name="Del Mar Angel L."/>
            <person name="du Plessis D."/>
            <person name="Fuchs T."/>
            <person name="Gasser K."/>
            <person name="Kramer D."/>
            <person name="Li W."/>
            <person name="Munsamy K."/>
            <person name="Piso A."/>
            <person name="Price J.L."/>
            <person name="Sonnekus B."/>
            <person name="Thomas C."/>
            <person name="van der Nest A."/>
            <person name="van Dijk A."/>
            <person name="van Heerden A."/>
            <person name="van Vuuren N."/>
            <person name="Yilmaz N."/>
            <person name="Duong T.A."/>
            <person name="van der Merwe N.A."/>
            <person name="Wingfield M.J."/>
            <person name="Wingfield B.D."/>
        </authorList>
    </citation>
    <scope>NUCLEOTIDE SEQUENCE [LARGE SCALE GENOMIC DNA]</scope>
    <source>
        <strain evidence="8 9">CMW 5346</strain>
    </source>
</reference>
<evidence type="ECO:0000256" key="5">
    <source>
        <dbReference type="ARBA" id="ARBA00023242"/>
    </source>
</evidence>
<dbReference type="SMART" id="SM00066">
    <property type="entry name" value="GAL4"/>
    <property type="match status" value="1"/>
</dbReference>
<comment type="subcellular location">
    <subcellularLocation>
        <location evidence="1">Nucleus</location>
    </subcellularLocation>
</comment>
<evidence type="ECO:0000256" key="6">
    <source>
        <dbReference type="SAM" id="MobiDB-lite"/>
    </source>
</evidence>
<dbReference type="InterPro" id="IPR036864">
    <property type="entry name" value="Zn2-C6_fun-type_DNA-bd_sf"/>
</dbReference>
<dbReference type="CDD" id="cd00067">
    <property type="entry name" value="GAL4"/>
    <property type="match status" value="1"/>
</dbReference>
<dbReference type="InterPro" id="IPR001138">
    <property type="entry name" value="Zn2Cys6_DnaBD"/>
</dbReference>
<keyword evidence="9" id="KW-1185">Reference proteome</keyword>
<evidence type="ECO:0000256" key="4">
    <source>
        <dbReference type="ARBA" id="ARBA00023163"/>
    </source>
</evidence>
<dbReference type="InterPro" id="IPR050815">
    <property type="entry name" value="TF_fung"/>
</dbReference>
<dbReference type="SUPFAM" id="SSF57701">
    <property type="entry name" value="Zn2/Cys6 DNA-binding domain"/>
    <property type="match status" value="1"/>
</dbReference>
<dbReference type="Pfam" id="PF00172">
    <property type="entry name" value="Zn_clus"/>
    <property type="match status" value="1"/>
</dbReference>
<organism evidence="8 9">
    <name type="scientific">Sporothrix stenoceras</name>
    <dbReference type="NCBI Taxonomy" id="5173"/>
    <lineage>
        <taxon>Eukaryota</taxon>
        <taxon>Fungi</taxon>
        <taxon>Dikarya</taxon>
        <taxon>Ascomycota</taxon>
        <taxon>Pezizomycotina</taxon>
        <taxon>Sordariomycetes</taxon>
        <taxon>Sordariomycetidae</taxon>
        <taxon>Ophiostomatales</taxon>
        <taxon>Ophiostomataceae</taxon>
        <taxon>Sporothrix</taxon>
    </lineage>
</organism>
<evidence type="ECO:0000256" key="1">
    <source>
        <dbReference type="ARBA" id="ARBA00004123"/>
    </source>
</evidence>
<feature type="domain" description="Zn(2)-C6 fungal-type" evidence="7">
    <location>
        <begin position="7"/>
        <end position="42"/>
    </location>
</feature>
<evidence type="ECO:0000256" key="2">
    <source>
        <dbReference type="ARBA" id="ARBA00022723"/>
    </source>
</evidence>
<dbReference type="PANTHER" id="PTHR47338:SF19">
    <property type="entry name" value="ZN(II)2CYS6 TRANSCRIPTION FACTOR (EUROFUNG)"/>
    <property type="match status" value="1"/>
</dbReference>
<proteinExistence type="predicted"/>
<sequence>MVRMTIACARCRKLKIKCVHTGESPCRNCAKKGAAEVDVCTLTEPELKQRITKRSNTSSASDRPARRLTIQSESTPRRQQIHDVLSSQRPADNTTTIPSHEIDDIFAGIHVNSVVSVLAVFHQKFPELRFLHLPSLTRHLRRVWPTKSQDDRHAARYAAREKLRLLCTAVMALCSGGEKSDNYADYVRDRVAVSLFATPDLLTVQTLLVLAMYEWGMGQGYRAWMYAGAAARMMQSLLVLWRPSSPTCSSIEQEERNRTFWGCFIMDRMVFCGQPQPFVLSMYSSNVRWPAGEQDFIFGETKSVDERDTVPRQDAQLPPSNIDHYYGLLVRGFDIWARVLQFVVNGGRRQPGLCRPENHPWVASSPWRLLYDELQVWRNNTDKRLRYPETAVAGHAALGNGNAEQFAYVSLIYYISILFLGREYIPFLPTPVAGPVGPVDPPLLPNPPPLSWWADRAAELFQACAHIVSLLKELDDAGAALDSPFAGFCSFSAATMNLYVLHFPNMNLGRSTDMTAVVADNLRFLENFQARRPMGRGWWVTIQHCQALYAYASQDRTLFAGRTRADFEALEYSIHDVRGQPPKEGASLSPASVITPLVPRPPRSTTQLGGEMILPSFQAGFVQGLRPPTSPADTATQGSSEVHELNHNQIWPLWGEQQTLPFALEGLPLDYNLDMMDIYQT</sequence>
<evidence type="ECO:0000313" key="9">
    <source>
        <dbReference type="Proteomes" id="UP001583186"/>
    </source>
</evidence>
<keyword evidence="4" id="KW-0804">Transcription</keyword>
<feature type="compositionally biased region" description="Polar residues" evidence="6">
    <location>
        <begin position="85"/>
        <end position="96"/>
    </location>
</feature>
<dbReference type="Pfam" id="PF04082">
    <property type="entry name" value="Fungal_trans"/>
    <property type="match status" value="1"/>
</dbReference>
<protein>
    <recommendedName>
        <fullName evidence="7">Zn(2)-C6 fungal-type domain-containing protein</fullName>
    </recommendedName>
</protein>
<dbReference type="Gene3D" id="4.10.240.10">
    <property type="entry name" value="Zn(2)-C6 fungal-type DNA-binding domain"/>
    <property type="match status" value="1"/>
</dbReference>
<keyword evidence="3" id="KW-0805">Transcription regulation</keyword>
<comment type="caution">
    <text evidence="8">The sequence shown here is derived from an EMBL/GenBank/DDBJ whole genome shotgun (WGS) entry which is preliminary data.</text>
</comment>
<dbReference type="CDD" id="cd12148">
    <property type="entry name" value="fungal_TF_MHR"/>
    <property type="match status" value="1"/>
</dbReference>
<name>A0ABR3ZM34_9PEZI</name>
<dbReference type="InterPro" id="IPR007219">
    <property type="entry name" value="XnlR_reg_dom"/>
</dbReference>
<dbReference type="PANTHER" id="PTHR47338">
    <property type="entry name" value="ZN(II)2CYS6 TRANSCRIPTION FACTOR (EUROFUNG)-RELATED"/>
    <property type="match status" value="1"/>
</dbReference>
<feature type="region of interest" description="Disordered" evidence="6">
    <location>
        <begin position="51"/>
        <end position="96"/>
    </location>
</feature>
<dbReference type="SMART" id="SM00906">
    <property type="entry name" value="Fungal_trans"/>
    <property type="match status" value="1"/>
</dbReference>
<gene>
    <name evidence="8" type="ORF">Sste5346_002162</name>
</gene>
<dbReference type="EMBL" id="JAWCUI010000008">
    <property type="protein sequence ID" value="KAL1901095.1"/>
    <property type="molecule type" value="Genomic_DNA"/>
</dbReference>
<dbReference type="PROSITE" id="PS50048">
    <property type="entry name" value="ZN2_CY6_FUNGAL_2"/>
    <property type="match status" value="1"/>
</dbReference>
<evidence type="ECO:0000256" key="3">
    <source>
        <dbReference type="ARBA" id="ARBA00023015"/>
    </source>
</evidence>
<keyword evidence="5" id="KW-0539">Nucleus</keyword>
<dbReference type="Proteomes" id="UP001583186">
    <property type="component" value="Unassembled WGS sequence"/>
</dbReference>
<keyword evidence="2" id="KW-0479">Metal-binding</keyword>
<evidence type="ECO:0000313" key="8">
    <source>
        <dbReference type="EMBL" id="KAL1901095.1"/>
    </source>
</evidence>
<evidence type="ECO:0000259" key="7">
    <source>
        <dbReference type="PROSITE" id="PS50048"/>
    </source>
</evidence>
<feature type="compositionally biased region" description="Polar residues" evidence="6">
    <location>
        <begin position="69"/>
        <end position="78"/>
    </location>
</feature>
<accession>A0ABR3ZM34</accession>